<feature type="signal peptide" evidence="4">
    <location>
        <begin position="1"/>
        <end position="21"/>
    </location>
</feature>
<dbReference type="InterPro" id="IPR000742">
    <property type="entry name" value="EGF"/>
</dbReference>
<evidence type="ECO:0000256" key="4">
    <source>
        <dbReference type="SAM" id="SignalP"/>
    </source>
</evidence>
<dbReference type="AlphaFoldDB" id="A0A914ULI9"/>
<feature type="disulfide bond" evidence="2">
    <location>
        <begin position="59"/>
        <end position="68"/>
    </location>
</feature>
<dbReference type="PROSITE" id="PS01186">
    <property type="entry name" value="EGF_2"/>
    <property type="match status" value="1"/>
</dbReference>
<dbReference type="Proteomes" id="UP000887566">
    <property type="component" value="Unplaced"/>
</dbReference>
<keyword evidence="6" id="KW-1185">Reference proteome</keyword>
<evidence type="ECO:0000313" key="6">
    <source>
        <dbReference type="Proteomes" id="UP000887566"/>
    </source>
</evidence>
<feature type="compositionally biased region" description="Acidic residues" evidence="3">
    <location>
        <begin position="163"/>
        <end position="175"/>
    </location>
</feature>
<evidence type="ECO:0000256" key="3">
    <source>
        <dbReference type="SAM" id="MobiDB-lite"/>
    </source>
</evidence>
<evidence type="ECO:0000313" key="7">
    <source>
        <dbReference type="WBParaSite" id="PSAMB.scaffold1097size50345.g11067.t1"/>
    </source>
</evidence>
<feature type="chain" id="PRO_5036700395" evidence="4">
    <location>
        <begin position="22"/>
        <end position="175"/>
    </location>
</feature>
<feature type="region of interest" description="Disordered" evidence="3">
    <location>
        <begin position="138"/>
        <end position="175"/>
    </location>
</feature>
<dbReference type="Gene3D" id="2.60.120.260">
    <property type="entry name" value="Galactose-binding domain-like"/>
    <property type="match status" value="1"/>
</dbReference>
<dbReference type="WBParaSite" id="PSAMB.scaffold1097size50345.g11067.t1">
    <property type="protein sequence ID" value="PSAMB.scaffold1097size50345.g11067.t1"/>
    <property type="gene ID" value="PSAMB.scaffold1097size50345.g11067"/>
</dbReference>
<dbReference type="SUPFAM" id="SSF57196">
    <property type="entry name" value="EGF/Laminin"/>
    <property type="match status" value="1"/>
</dbReference>
<keyword evidence="4" id="KW-0732">Signal</keyword>
<comment type="caution">
    <text evidence="2">Lacks conserved residue(s) required for the propagation of feature annotation.</text>
</comment>
<dbReference type="Pfam" id="PF07974">
    <property type="entry name" value="EGF_2"/>
    <property type="match status" value="1"/>
</dbReference>
<keyword evidence="1 2" id="KW-1015">Disulfide bond</keyword>
<accession>A0A914ULI9</accession>
<dbReference type="InterPro" id="IPR013111">
    <property type="entry name" value="EGF_extracell"/>
</dbReference>
<evidence type="ECO:0000256" key="1">
    <source>
        <dbReference type="ARBA" id="ARBA00023157"/>
    </source>
</evidence>
<sequence>MLFVGLAVAYFCITLLSPVWARPTSRVPDHCGPRNCSGHGICQKFFNSSSRREEKKCKCNDGFIGDHCQMEGILSRRCYSRVDESNEKNQIPGIEGCPDGQFCMPDNFYCLYYDCPNSIGWCLKMPTISVNAVNNQQTTSENIPSTDTEKTYNEELFGTGNVPDDEEDERSADDD</sequence>
<protein>
    <submittedName>
        <fullName evidence="7">EGF-like domain-containing protein</fullName>
    </submittedName>
</protein>
<dbReference type="PROSITE" id="PS00022">
    <property type="entry name" value="EGF_1"/>
    <property type="match status" value="1"/>
</dbReference>
<keyword evidence="2" id="KW-0245">EGF-like domain</keyword>
<feature type="domain" description="EGF-like" evidence="5">
    <location>
        <begin position="27"/>
        <end position="69"/>
    </location>
</feature>
<evidence type="ECO:0000256" key="2">
    <source>
        <dbReference type="PROSITE-ProRule" id="PRU00076"/>
    </source>
</evidence>
<organism evidence="6 7">
    <name type="scientific">Plectus sambesii</name>
    <dbReference type="NCBI Taxonomy" id="2011161"/>
    <lineage>
        <taxon>Eukaryota</taxon>
        <taxon>Metazoa</taxon>
        <taxon>Ecdysozoa</taxon>
        <taxon>Nematoda</taxon>
        <taxon>Chromadorea</taxon>
        <taxon>Plectida</taxon>
        <taxon>Plectina</taxon>
        <taxon>Plectoidea</taxon>
        <taxon>Plectidae</taxon>
        <taxon>Plectus</taxon>
    </lineage>
</organism>
<name>A0A914ULI9_9BILA</name>
<evidence type="ECO:0000259" key="5">
    <source>
        <dbReference type="PROSITE" id="PS50026"/>
    </source>
</evidence>
<dbReference type="PROSITE" id="PS50026">
    <property type="entry name" value="EGF_3"/>
    <property type="match status" value="1"/>
</dbReference>
<proteinExistence type="predicted"/>
<reference evidence="7" key="1">
    <citation type="submission" date="2022-11" db="UniProtKB">
        <authorList>
            <consortium name="WormBaseParasite"/>
        </authorList>
    </citation>
    <scope>IDENTIFICATION</scope>
</reference>